<protein>
    <submittedName>
        <fullName evidence="1">Antirestriction protein ArdA</fullName>
    </submittedName>
</protein>
<reference evidence="1 2" key="1">
    <citation type="submission" date="2018-12" db="EMBL/GenBank/DDBJ databases">
        <title>Legionella sp,whole genome shotgun sequence.</title>
        <authorList>
            <person name="Wu H."/>
        </authorList>
    </citation>
    <scope>NUCLEOTIDE SEQUENCE [LARGE SCALE GENOMIC DNA]</scope>
    <source>
        <strain evidence="2">km714</strain>
    </source>
</reference>
<sequence length="169" mass="19502">MDNPSIYVACLASYNNAILHGVWIDALLSEDEIMEQIWNMLDCSSEPNAEEFAIHDYEGFGNIRIHEFEAISNIVEYASFIEEHGQLGLALLEEYSIDDAQTMLEENYQGCYFSEIDFASQLFDECYAHQLPEQLSRYFDYEAFASDLFINDYCSVEVNGQTHIFSCYL</sequence>
<dbReference type="InterPro" id="IPR009899">
    <property type="entry name" value="ArdA"/>
</dbReference>
<dbReference type="Proteomes" id="UP000288012">
    <property type="component" value="Unassembled WGS sequence"/>
</dbReference>
<evidence type="ECO:0000313" key="2">
    <source>
        <dbReference type="Proteomes" id="UP000288012"/>
    </source>
</evidence>
<keyword evidence="2" id="KW-1185">Reference proteome</keyword>
<proteinExistence type="predicted"/>
<name>A0A3S0VMT4_9GAMM</name>
<dbReference type="OrthoDB" id="944647at2"/>
<evidence type="ECO:0000313" key="1">
    <source>
        <dbReference type="EMBL" id="RUQ85122.1"/>
    </source>
</evidence>
<dbReference type="EMBL" id="RZGR01000020">
    <property type="protein sequence ID" value="RUQ85122.1"/>
    <property type="molecule type" value="Genomic_DNA"/>
</dbReference>
<dbReference type="Gene3D" id="1.10.10.1190">
    <property type="entry name" value="Antirestriction protein ArdA, domain 3"/>
    <property type="match status" value="1"/>
</dbReference>
<gene>
    <name evidence="1" type="ORF">EKM59_07340</name>
</gene>
<comment type="caution">
    <text evidence="1">The sequence shown here is derived from an EMBL/GenBank/DDBJ whole genome shotgun (WGS) entry which is preliminary data.</text>
</comment>
<dbReference type="Gene3D" id="3.10.20.480">
    <property type="entry name" value="Antirestriction protein ArdA, domain 1"/>
    <property type="match status" value="1"/>
</dbReference>
<organism evidence="1 2">
    <name type="scientific">Legionella septentrionalis</name>
    <dbReference type="NCBI Taxonomy" id="2498109"/>
    <lineage>
        <taxon>Bacteria</taxon>
        <taxon>Pseudomonadati</taxon>
        <taxon>Pseudomonadota</taxon>
        <taxon>Gammaproteobacteria</taxon>
        <taxon>Legionellales</taxon>
        <taxon>Legionellaceae</taxon>
        <taxon>Legionella</taxon>
    </lineage>
</organism>
<accession>A0A3S0VMT4</accession>
<dbReference type="InterPro" id="IPR041895">
    <property type="entry name" value="ArdA_dom1"/>
</dbReference>
<dbReference type="RefSeq" id="WP_127033561.1">
    <property type="nucleotide sequence ID" value="NZ_RZGR01000020.1"/>
</dbReference>
<dbReference type="InterPro" id="IPR041893">
    <property type="entry name" value="ArdA_dom3"/>
</dbReference>
<dbReference type="Pfam" id="PF07275">
    <property type="entry name" value="ArdA"/>
    <property type="match status" value="1"/>
</dbReference>
<dbReference type="AlphaFoldDB" id="A0A3S0VMT4"/>